<evidence type="ECO:0000256" key="1">
    <source>
        <dbReference type="SAM" id="MobiDB-lite"/>
    </source>
</evidence>
<feature type="region of interest" description="Disordered" evidence="1">
    <location>
        <begin position="168"/>
        <end position="300"/>
    </location>
</feature>
<dbReference type="Proteomes" id="UP000078559">
    <property type="component" value="Chromosome 2"/>
</dbReference>
<dbReference type="OrthoDB" id="19329at2759"/>
<feature type="region of interest" description="Disordered" evidence="1">
    <location>
        <begin position="1"/>
        <end position="43"/>
    </location>
</feature>
<proteinExistence type="predicted"/>
<evidence type="ECO:0000259" key="2">
    <source>
        <dbReference type="Pfam" id="PF12756"/>
    </source>
</evidence>
<sequence>MATNTHTQSALAPKNTSTHKEKSVPAAFANRPEVPSDGLRDDSVGEDIMIPDAEAGDASLPELIFTPEQCLFCNSVSLDFDANISHMQKKHGLFIPVDFDDGFLKLAVDLETLVRYLHLVVFGYNECLYCHSQKQTTQAVQQHMMGKGHCRIDLNGEESEFKDFYEEVEDDSAASENDLVEEETLSRSDPEETGENPSDQTSRRQPHFKVDGKSLSLSSGKVLSHRSVPPPRQHRPLAETQRLSRRHASQTLPTTSSSTSGTTHSSTEPTGDDVSPAATPESSRALTRFERRAEASNRSPLSLALSKLSVNDRTALAHLPASQQRAIVLTQFKQQGKARQHERR</sequence>
<organism evidence="3 4">
    <name type="scientific">Cytospora mali</name>
    <name type="common">Apple Valsa canker fungus</name>
    <name type="synonym">Valsa mali</name>
    <dbReference type="NCBI Taxonomy" id="578113"/>
    <lineage>
        <taxon>Eukaryota</taxon>
        <taxon>Fungi</taxon>
        <taxon>Dikarya</taxon>
        <taxon>Ascomycota</taxon>
        <taxon>Pezizomycotina</taxon>
        <taxon>Sordariomycetes</taxon>
        <taxon>Sordariomycetidae</taxon>
        <taxon>Diaporthales</taxon>
        <taxon>Cytosporaceae</taxon>
        <taxon>Cytospora</taxon>
    </lineage>
</organism>
<dbReference type="PANTHER" id="PTHR13182:SF8">
    <property type="entry name" value="CYTOPLASMIC 60S SUBUNIT BIOGENESIS FACTOR ZNF622"/>
    <property type="match status" value="1"/>
</dbReference>
<evidence type="ECO:0000313" key="4">
    <source>
        <dbReference type="Proteomes" id="UP000078559"/>
    </source>
</evidence>
<dbReference type="AlphaFoldDB" id="A0A194VQP5"/>
<reference evidence="3" key="1">
    <citation type="submission" date="2014-12" db="EMBL/GenBank/DDBJ databases">
        <title>Genome Sequence of Valsa Canker Pathogens Uncovers a Specific Adaption of Colonization on Woody Bark.</title>
        <authorList>
            <person name="Yin Z."/>
            <person name="Liu H."/>
            <person name="Gao X."/>
            <person name="Li Z."/>
            <person name="Song N."/>
            <person name="Ke X."/>
            <person name="Dai Q."/>
            <person name="Wu Y."/>
            <person name="Sun Y."/>
            <person name="Xu J.-R."/>
            <person name="Kang Z.K."/>
            <person name="Wang L."/>
            <person name="Huang L."/>
        </authorList>
    </citation>
    <scope>NUCLEOTIDE SEQUENCE [LARGE SCALE GENOMIC DNA]</scope>
    <source>
        <strain evidence="3">03-8</strain>
    </source>
</reference>
<feature type="compositionally biased region" description="Acidic residues" evidence="1">
    <location>
        <begin position="168"/>
        <end position="183"/>
    </location>
</feature>
<dbReference type="GO" id="GO:0030687">
    <property type="term" value="C:preribosome, large subunit precursor"/>
    <property type="evidence" value="ECO:0007669"/>
    <property type="project" value="TreeGrafter"/>
</dbReference>
<protein>
    <submittedName>
        <fullName evidence="3">Cytoplasmic 60S subunit biogenesis factor REI1</fullName>
    </submittedName>
</protein>
<feature type="compositionally biased region" description="Polar residues" evidence="1">
    <location>
        <begin position="1"/>
        <end position="16"/>
    </location>
</feature>
<feature type="compositionally biased region" description="Low complexity" evidence="1">
    <location>
        <begin position="249"/>
        <end position="267"/>
    </location>
</feature>
<accession>A0A194VQP5</accession>
<name>A0A194VQP5_CYTMA</name>
<evidence type="ECO:0000313" key="3">
    <source>
        <dbReference type="EMBL" id="KUI66268.1"/>
    </source>
</evidence>
<gene>
    <name evidence="3" type="ORF">VM1G_02447</name>
</gene>
<keyword evidence="4" id="KW-1185">Reference proteome</keyword>
<dbReference type="EMBL" id="CM003099">
    <property type="protein sequence ID" value="KUI66268.1"/>
    <property type="molecule type" value="Genomic_DNA"/>
</dbReference>
<dbReference type="InterPro" id="IPR040025">
    <property type="entry name" value="Znf622/Rei1/Reh1"/>
</dbReference>
<dbReference type="Pfam" id="PF12756">
    <property type="entry name" value="zf-C2H2_2"/>
    <property type="match status" value="1"/>
</dbReference>
<dbReference type="InterPro" id="IPR041661">
    <property type="entry name" value="ZN622/Rei1/Reh1_Znf-C2H2"/>
</dbReference>
<dbReference type="GO" id="GO:0042273">
    <property type="term" value="P:ribosomal large subunit biogenesis"/>
    <property type="evidence" value="ECO:0007669"/>
    <property type="project" value="TreeGrafter"/>
</dbReference>
<feature type="domain" description="ZN622/Rei1/Reh1 zinc finger C2H2-type" evidence="2">
    <location>
        <begin position="69"/>
        <end position="167"/>
    </location>
</feature>
<dbReference type="PANTHER" id="PTHR13182">
    <property type="entry name" value="ZINC FINGER PROTEIN 622"/>
    <property type="match status" value="1"/>
</dbReference>
<feature type="compositionally biased region" description="Low complexity" evidence="1">
    <location>
        <begin position="213"/>
        <end position="222"/>
    </location>
</feature>